<proteinExistence type="predicted"/>
<sequence>MALFGMSYFMGAYVSFILGSNIQAAKSGLAEVCGRLIGLNGDTSVAPAFSGRPSSRNILNRLPPELWHAIAANFVVSDCTVYVPLEFACVACAPPPVAAFWAWNNPWFVGVGSAVLGALLGSLIYFFARRLVRRFVVLPADEQAKAEEEYRALLIEEIRKIVSELQRTKKRQ</sequence>
<feature type="transmembrane region" description="Helical" evidence="1">
    <location>
        <begin position="107"/>
        <end position="128"/>
    </location>
</feature>
<keyword evidence="3" id="KW-1185">Reference proteome</keyword>
<dbReference type="Proteomes" id="UP000308768">
    <property type="component" value="Unassembled WGS sequence"/>
</dbReference>
<keyword evidence="1" id="KW-1133">Transmembrane helix</keyword>
<accession>A0A4U0WGR6</accession>
<comment type="caution">
    <text evidence="2">The sequence shown here is derived from an EMBL/GenBank/DDBJ whole genome shotgun (WGS) entry which is preliminary data.</text>
</comment>
<protein>
    <submittedName>
        <fullName evidence="2">Uncharacterized protein</fullName>
    </submittedName>
</protein>
<evidence type="ECO:0000256" key="1">
    <source>
        <dbReference type="SAM" id="Phobius"/>
    </source>
</evidence>
<keyword evidence="1" id="KW-0472">Membrane</keyword>
<dbReference type="AlphaFoldDB" id="A0A4U0WGR6"/>
<evidence type="ECO:0000313" key="3">
    <source>
        <dbReference type="Proteomes" id="UP000308768"/>
    </source>
</evidence>
<keyword evidence="1" id="KW-0812">Transmembrane</keyword>
<dbReference type="EMBL" id="NAJN01001722">
    <property type="protein sequence ID" value="TKA61543.1"/>
    <property type="molecule type" value="Genomic_DNA"/>
</dbReference>
<evidence type="ECO:0000313" key="2">
    <source>
        <dbReference type="EMBL" id="TKA61543.1"/>
    </source>
</evidence>
<name>A0A4U0WGR6_9PEZI</name>
<reference evidence="2 3" key="1">
    <citation type="submission" date="2017-03" db="EMBL/GenBank/DDBJ databases">
        <title>Genomes of endolithic fungi from Antarctica.</title>
        <authorList>
            <person name="Coleine C."/>
            <person name="Masonjones S."/>
            <person name="Stajich J.E."/>
        </authorList>
    </citation>
    <scope>NUCLEOTIDE SEQUENCE [LARGE SCALE GENOMIC DNA]</scope>
    <source>
        <strain evidence="2 3">CCFEE 5187</strain>
    </source>
</reference>
<organism evidence="2 3">
    <name type="scientific">Cryomyces minteri</name>
    <dbReference type="NCBI Taxonomy" id="331657"/>
    <lineage>
        <taxon>Eukaryota</taxon>
        <taxon>Fungi</taxon>
        <taxon>Dikarya</taxon>
        <taxon>Ascomycota</taxon>
        <taxon>Pezizomycotina</taxon>
        <taxon>Dothideomycetes</taxon>
        <taxon>Dothideomycetes incertae sedis</taxon>
        <taxon>Cryomyces</taxon>
    </lineage>
</organism>
<gene>
    <name evidence="2" type="ORF">B0A49_10974</name>
</gene>